<keyword evidence="2" id="KW-1185">Reference proteome</keyword>
<protein>
    <submittedName>
        <fullName evidence="1">Uncharacterized protein</fullName>
    </submittedName>
</protein>
<accession>A0ACC2FIX6</accession>
<sequence>MSESASNGAESHPSHPLTLADLQASLQSLHSGLVAELTSVLETQLNSAIEAAVTPAVETALAPLSSMLDGIGSTAEEQGRRMDAFEHDMCDYSDHIVTLDETVARLSSENQQLK</sequence>
<organism evidence="1 2">
    <name type="scientific">Dallia pectoralis</name>
    <name type="common">Alaska blackfish</name>
    <dbReference type="NCBI Taxonomy" id="75939"/>
    <lineage>
        <taxon>Eukaryota</taxon>
        <taxon>Metazoa</taxon>
        <taxon>Chordata</taxon>
        <taxon>Craniata</taxon>
        <taxon>Vertebrata</taxon>
        <taxon>Euteleostomi</taxon>
        <taxon>Actinopterygii</taxon>
        <taxon>Neopterygii</taxon>
        <taxon>Teleostei</taxon>
        <taxon>Protacanthopterygii</taxon>
        <taxon>Esociformes</taxon>
        <taxon>Umbridae</taxon>
        <taxon>Dallia</taxon>
    </lineage>
</organism>
<dbReference type="EMBL" id="CM055754">
    <property type="protein sequence ID" value="KAJ7991215.1"/>
    <property type="molecule type" value="Genomic_DNA"/>
</dbReference>
<evidence type="ECO:0000313" key="2">
    <source>
        <dbReference type="Proteomes" id="UP001157502"/>
    </source>
</evidence>
<name>A0ACC2FIX6_DALPE</name>
<proteinExistence type="predicted"/>
<evidence type="ECO:0000313" key="1">
    <source>
        <dbReference type="EMBL" id="KAJ7991215.1"/>
    </source>
</evidence>
<reference evidence="1" key="1">
    <citation type="submission" date="2021-05" db="EMBL/GenBank/DDBJ databases">
        <authorList>
            <person name="Pan Q."/>
            <person name="Jouanno E."/>
            <person name="Zahm M."/>
            <person name="Klopp C."/>
            <person name="Cabau C."/>
            <person name="Louis A."/>
            <person name="Berthelot C."/>
            <person name="Parey E."/>
            <person name="Roest Crollius H."/>
            <person name="Montfort J."/>
            <person name="Robinson-Rechavi M."/>
            <person name="Bouchez O."/>
            <person name="Lampietro C."/>
            <person name="Lopez Roques C."/>
            <person name="Donnadieu C."/>
            <person name="Postlethwait J."/>
            <person name="Bobe J."/>
            <person name="Dillon D."/>
            <person name="Chandos A."/>
            <person name="von Hippel F."/>
            <person name="Guiguen Y."/>
        </authorList>
    </citation>
    <scope>NUCLEOTIDE SEQUENCE</scope>
    <source>
        <strain evidence="1">YG-Jan2019</strain>
    </source>
</reference>
<comment type="caution">
    <text evidence="1">The sequence shown here is derived from an EMBL/GenBank/DDBJ whole genome shotgun (WGS) entry which is preliminary data.</text>
</comment>
<dbReference type="Proteomes" id="UP001157502">
    <property type="component" value="Chromosome 27"/>
</dbReference>
<gene>
    <name evidence="1" type="ORF">DPEC_G00295010</name>
</gene>